<dbReference type="SMART" id="SM00448">
    <property type="entry name" value="REC"/>
    <property type="match status" value="1"/>
</dbReference>
<dbReference type="GO" id="GO:0000156">
    <property type="term" value="F:phosphorelay response regulator activity"/>
    <property type="evidence" value="ECO:0007669"/>
    <property type="project" value="TreeGrafter"/>
</dbReference>
<keyword evidence="4 7" id="KW-0238">DNA-binding</keyword>
<reference evidence="11" key="1">
    <citation type="submission" date="2020-11" db="EMBL/GenBank/DDBJ databases">
        <title>Nocardia NEAU-351.nov., a novel actinomycete isolated from the cow dung.</title>
        <authorList>
            <person name="Zhang X."/>
        </authorList>
    </citation>
    <scope>NUCLEOTIDE SEQUENCE</scope>
    <source>
        <strain evidence="11">NEAU-351</strain>
    </source>
</reference>
<evidence type="ECO:0000256" key="3">
    <source>
        <dbReference type="ARBA" id="ARBA00023015"/>
    </source>
</evidence>
<dbReference type="InterPro" id="IPR036388">
    <property type="entry name" value="WH-like_DNA-bd_sf"/>
</dbReference>
<dbReference type="GO" id="GO:0032993">
    <property type="term" value="C:protein-DNA complex"/>
    <property type="evidence" value="ECO:0007669"/>
    <property type="project" value="TreeGrafter"/>
</dbReference>
<feature type="compositionally biased region" description="Basic and acidic residues" evidence="8">
    <location>
        <begin position="1"/>
        <end position="11"/>
    </location>
</feature>
<evidence type="ECO:0000256" key="7">
    <source>
        <dbReference type="PROSITE-ProRule" id="PRU01091"/>
    </source>
</evidence>
<evidence type="ECO:0000256" key="6">
    <source>
        <dbReference type="PROSITE-ProRule" id="PRU00169"/>
    </source>
</evidence>
<dbReference type="PANTHER" id="PTHR48111:SF21">
    <property type="entry name" value="DNA-BINDING DUAL MASTER TRANSCRIPTIONAL REGULATOR RPAA"/>
    <property type="match status" value="1"/>
</dbReference>
<dbReference type="PROSITE" id="PS51755">
    <property type="entry name" value="OMPR_PHOB"/>
    <property type="match status" value="1"/>
</dbReference>
<organism evidence="11 12">
    <name type="scientific">Nocardia bovistercoris</name>
    <dbReference type="NCBI Taxonomy" id="2785916"/>
    <lineage>
        <taxon>Bacteria</taxon>
        <taxon>Bacillati</taxon>
        <taxon>Actinomycetota</taxon>
        <taxon>Actinomycetes</taxon>
        <taxon>Mycobacteriales</taxon>
        <taxon>Nocardiaceae</taxon>
        <taxon>Nocardia</taxon>
    </lineage>
</organism>
<accession>A0A931N678</accession>
<dbReference type="PANTHER" id="PTHR48111">
    <property type="entry name" value="REGULATOR OF RPOS"/>
    <property type="match status" value="1"/>
</dbReference>
<keyword evidence="2" id="KW-0902">Two-component regulatory system</keyword>
<dbReference type="Gene3D" id="1.10.10.10">
    <property type="entry name" value="Winged helix-like DNA-binding domain superfamily/Winged helix DNA-binding domain"/>
    <property type="match status" value="1"/>
</dbReference>
<evidence type="ECO:0000256" key="4">
    <source>
        <dbReference type="ARBA" id="ARBA00023125"/>
    </source>
</evidence>
<dbReference type="InterPro" id="IPR001867">
    <property type="entry name" value="OmpR/PhoB-type_DNA-bd"/>
</dbReference>
<evidence type="ECO:0000313" key="12">
    <source>
        <dbReference type="Proteomes" id="UP000655751"/>
    </source>
</evidence>
<evidence type="ECO:0000256" key="8">
    <source>
        <dbReference type="SAM" id="MobiDB-lite"/>
    </source>
</evidence>
<comment type="caution">
    <text evidence="11">The sequence shown here is derived from an EMBL/GenBank/DDBJ whole genome shotgun (WGS) entry which is preliminary data.</text>
</comment>
<evidence type="ECO:0000259" key="9">
    <source>
        <dbReference type="PROSITE" id="PS50110"/>
    </source>
</evidence>
<dbReference type="Gene3D" id="6.10.250.690">
    <property type="match status" value="1"/>
</dbReference>
<dbReference type="AlphaFoldDB" id="A0A931N678"/>
<dbReference type="Pfam" id="PF00486">
    <property type="entry name" value="Trans_reg_C"/>
    <property type="match status" value="1"/>
</dbReference>
<keyword evidence="1 6" id="KW-0597">Phosphoprotein</keyword>
<keyword evidence="3" id="KW-0805">Transcription regulation</keyword>
<dbReference type="PROSITE" id="PS50110">
    <property type="entry name" value="RESPONSE_REGULATORY"/>
    <property type="match status" value="1"/>
</dbReference>
<dbReference type="Proteomes" id="UP000655751">
    <property type="component" value="Unassembled WGS sequence"/>
</dbReference>
<dbReference type="InterPro" id="IPR016032">
    <property type="entry name" value="Sig_transdc_resp-reg_C-effctor"/>
</dbReference>
<evidence type="ECO:0000313" key="11">
    <source>
        <dbReference type="EMBL" id="MBH0779408.1"/>
    </source>
</evidence>
<sequence>MDISTRRDIGRRAGRGPRIHPNAGSIAFGANTAVELLVGDGGDAQMAVRVLVVADDTEAIAARLRELQRRGYTARGVGTGAAAIESHPRADLVVLDLDLPDIDGLEVCRSIREVSDTPIISVAARDTELDRVLALQAGADDCVVSSCGEREMLARIEALLRRAYPAAEPARNLAVGALEIDGGRHEVRLDGVAVKLTTKEFELLHTLAESPDTVISRKELMVRVWDTTWSASTRTIDTHVRAVRAKLGSNSWIITVRGIGYRMGHGPGAARLRPRAELSGSTTVEAIMSTWTSPDDVVDRPWSAVRAPGRFSA</sequence>
<keyword evidence="5" id="KW-0804">Transcription</keyword>
<dbReference type="GO" id="GO:0000976">
    <property type="term" value="F:transcription cis-regulatory region binding"/>
    <property type="evidence" value="ECO:0007669"/>
    <property type="project" value="TreeGrafter"/>
</dbReference>
<keyword evidence="12" id="KW-1185">Reference proteome</keyword>
<gene>
    <name evidence="11" type="ORF">IT779_24380</name>
</gene>
<evidence type="ECO:0000259" key="10">
    <source>
        <dbReference type="PROSITE" id="PS51755"/>
    </source>
</evidence>
<dbReference type="SUPFAM" id="SSF52172">
    <property type="entry name" value="CheY-like"/>
    <property type="match status" value="1"/>
</dbReference>
<name>A0A931N678_9NOCA</name>
<feature type="region of interest" description="Disordered" evidence="8">
    <location>
        <begin position="1"/>
        <end position="20"/>
    </location>
</feature>
<feature type="domain" description="OmpR/PhoB-type" evidence="10">
    <location>
        <begin position="170"/>
        <end position="265"/>
    </location>
</feature>
<dbReference type="Gene3D" id="3.40.50.2300">
    <property type="match status" value="1"/>
</dbReference>
<dbReference type="SUPFAM" id="SSF46894">
    <property type="entry name" value="C-terminal effector domain of the bipartite response regulators"/>
    <property type="match status" value="1"/>
</dbReference>
<dbReference type="InterPro" id="IPR001789">
    <property type="entry name" value="Sig_transdc_resp-reg_receiver"/>
</dbReference>
<dbReference type="Pfam" id="PF00072">
    <property type="entry name" value="Response_reg"/>
    <property type="match status" value="1"/>
</dbReference>
<proteinExistence type="predicted"/>
<protein>
    <submittedName>
        <fullName evidence="11">Response regulator transcription factor</fullName>
    </submittedName>
</protein>
<dbReference type="InterPro" id="IPR039420">
    <property type="entry name" value="WalR-like"/>
</dbReference>
<evidence type="ECO:0000256" key="5">
    <source>
        <dbReference type="ARBA" id="ARBA00023163"/>
    </source>
</evidence>
<feature type="domain" description="Response regulatory" evidence="9">
    <location>
        <begin position="49"/>
        <end position="160"/>
    </location>
</feature>
<feature type="DNA-binding region" description="OmpR/PhoB-type" evidence="7">
    <location>
        <begin position="170"/>
        <end position="265"/>
    </location>
</feature>
<dbReference type="GO" id="GO:0006355">
    <property type="term" value="P:regulation of DNA-templated transcription"/>
    <property type="evidence" value="ECO:0007669"/>
    <property type="project" value="InterPro"/>
</dbReference>
<dbReference type="CDD" id="cd00383">
    <property type="entry name" value="trans_reg_C"/>
    <property type="match status" value="1"/>
</dbReference>
<dbReference type="GO" id="GO:0005829">
    <property type="term" value="C:cytosol"/>
    <property type="evidence" value="ECO:0007669"/>
    <property type="project" value="TreeGrafter"/>
</dbReference>
<dbReference type="EMBL" id="JADMLG010000011">
    <property type="protein sequence ID" value="MBH0779408.1"/>
    <property type="molecule type" value="Genomic_DNA"/>
</dbReference>
<dbReference type="RefSeq" id="WP_198428894.1">
    <property type="nucleotide sequence ID" value="NZ_JADMLG010000011.1"/>
</dbReference>
<dbReference type="InterPro" id="IPR011006">
    <property type="entry name" value="CheY-like_superfamily"/>
</dbReference>
<evidence type="ECO:0000256" key="1">
    <source>
        <dbReference type="ARBA" id="ARBA00022553"/>
    </source>
</evidence>
<feature type="modified residue" description="4-aspartylphosphate" evidence="6">
    <location>
        <position position="96"/>
    </location>
</feature>
<dbReference type="SMART" id="SM00862">
    <property type="entry name" value="Trans_reg_C"/>
    <property type="match status" value="1"/>
</dbReference>
<evidence type="ECO:0000256" key="2">
    <source>
        <dbReference type="ARBA" id="ARBA00023012"/>
    </source>
</evidence>